<dbReference type="RefSeq" id="WP_317968739.1">
    <property type="nucleotide sequence ID" value="NZ_CP129118.1"/>
</dbReference>
<sequence>MSSHQVLANLIVNCVSDWHPYLAARLPMGGDYFFLDKKKAADKGTDIKAIHFTS</sequence>
<gene>
    <name evidence="1" type="ORF">QWT69_02750</name>
</gene>
<dbReference type="Proteomes" id="UP001303902">
    <property type="component" value="Chromosome"/>
</dbReference>
<protein>
    <submittedName>
        <fullName evidence="1">Uncharacterized protein</fullName>
    </submittedName>
</protein>
<proteinExistence type="predicted"/>
<reference evidence="1 2" key="1">
    <citation type="submission" date="2023-06" db="EMBL/GenBank/DDBJ databases">
        <title>Sporosarcina sp. nov., isolated from Korean tranditional fermented seafood 'Jeotgal'.</title>
        <authorList>
            <person name="Yang A.I."/>
            <person name="Shin N.-R."/>
        </authorList>
    </citation>
    <scope>NUCLEOTIDE SEQUENCE [LARGE SCALE GENOMIC DNA]</scope>
    <source>
        <strain evidence="1 2">T2O-4</strain>
    </source>
</reference>
<keyword evidence="2" id="KW-1185">Reference proteome</keyword>
<evidence type="ECO:0000313" key="2">
    <source>
        <dbReference type="Proteomes" id="UP001303902"/>
    </source>
</evidence>
<evidence type="ECO:0000313" key="1">
    <source>
        <dbReference type="EMBL" id="WOV88059.1"/>
    </source>
</evidence>
<name>A0ABZ0L665_9BACL</name>
<organism evidence="1 2">
    <name type="scientific">Sporosarcina oncorhynchi</name>
    <dbReference type="NCBI Taxonomy" id="3056444"/>
    <lineage>
        <taxon>Bacteria</taxon>
        <taxon>Bacillati</taxon>
        <taxon>Bacillota</taxon>
        <taxon>Bacilli</taxon>
        <taxon>Bacillales</taxon>
        <taxon>Caryophanaceae</taxon>
        <taxon>Sporosarcina</taxon>
    </lineage>
</organism>
<accession>A0ABZ0L665</accession>
<dbReference type="EMBL" id="CP129118">
    <property type="protein sequence ID" value="WOV88059.1"/>
    <property type="molecule type" value="Genomic_DNA"/>
</dbReference>